<evidence type="ECO:0000313" key="3">
    <source>
        <dbReference type="Proteomes" id="UP000193240"/>
    </source>
</evidence>
<protein>
    <submittedName>
        <fullName evidence="2">Uncharacterized protein</fullName>
    </submittedName>
</protein>
<feature type="transmembrane region" description="Helical" evidence="1">
    <location>
        <begin position="122"/>
        <end position="139"/>
    </location>
</feature>
<proteinExistence type="predicted"/>
<sequence>MLDFNAPRRLPQQSGPNAVRSYIRHVLMTKYDVDPGSAETAASQWHLGRAQDLQESSARELTKLLGSETGPAVFSSVQEDLWEDWWNSYHGLLGSGCLATSIAIATWHLVRACRSSNPSYHLRYFFLASGPMMLCSALQWPSGAVKISCIFASALCIWLGAAFGVVEVANRPTRSVQKST</sequence>
<feature type="transmembrane region" description="Helical" evidence="1">
    <location>
        <begin position="145"/>
        <end position="169"/>
    </location>
</feature>
<keyword evidence="1" id="KW-1133">Transmembrane helix</keyword>
<dbReference type="Proteomes" id="UP000193240">
    <property type="component" value="Unassembled WGS sequence"/>
</dbReference>
<keyword evidence="1" id="KW-0812">Transmembrane</keyword>
<dbReference type="EMBL" id="KZ107842">
    <property type="protein sequence ID" value="OSS50545.1"/>
    <property type="molecule type" value="Genomic_DNA"/>
</dbReference>
<organism evidence="2 3">
    <name type="scientific">Epicoccum nigrum</name>
    <name type="common">Soil fungus</name>
    <name type="synonym">Epicoccum purpurascens</name>
    <dbReference type="NCBI Taxonomy" id="105696"/>
    <lineage>
        <taxon>Eukaryota</taxon>
        <taxon>Fungi</taxon>
        <taxon>Dikarya</taxon>
        <taxon>Ascomycota</taxon>
        <taxon>Pezizomycotina</taxon>
        <taxon>Dothideomycetes</taxon>
        <taxon>Pleosporomycetidae</taxon>
        <taxon>Pleosporales</taxon>
        <taxon>Pleosporineae</taxon>
        <taxon>Didymellaceae</taxon>
        <taxon>Epicoccum</taxon>
    </lineage>
</organism>
<keyword evidence="3" id="KW-1185">Reference proteome</keyword>
<evidence type="ECO:0000313" key="2">
    <source>
        <dbReference type="EMBL" id="OSS50545.1"/>
    </source>
</evidence>
<dbReference type="InParanoid" id="A0A1Y2M341"/>
<evidence type="ECO:0000256" key="1">
    <source>
        <dbReference type="SAM" id="Phobius"/>
    </source>
</evidence>
<reference evidence="2 3" key="1">
    <citation type="journal article" date="2017" name="Genome Announc.">
        <title>Genome sequence of the saprophytic ascomycete Epicoccum nigrum ICMP 19927 strain isolated from New Zealand.</title>
        <authorList>
            <person name="Fokin M."/>
            <person name="Fleetwood D."/>
            <person name="Weir B.S."/>
            <person name="Villas-Boas S.G."/>
        </authorList>
    </citation>
    <scope>NUCLEOTIDE SEQUENCE [LARGE SCALE GENOMIC DNA]</scope>
    <source>
        <strain evidence="2 3">ICMP 19927</strain>
    </source>
</reference>
<dbReference type="OMA" id="EDWWNSY"/>
<dbReference type="AlphaFoldDB" id="A0A1Y2M341"/>
<keyword evidence="1" id="KW-0472">Membrane</keyword>
<accession>A0A1Y2M341</accession>
<name>A0A1Y2M341_EPING</name>
<gene>
    <name evidence="2" type="ORF">B5807_05281</name>
</gene>